<dbReference type="Gene3D" id="1.20.58.320">
    <property type="entry name" value="TPR-like"/>
    <property type="match status" value="1"/>
</dbReference>
<gene>
    <name evidence="1" type="ORF">NCTC10297_01614</name>
</gene>
<evidence type="ECO:0000313" key="2">
    <source>
        <dbReference type="Proteomes" id="UP000274100"/>
    </source>
</evidence>
<protein>
    <submittedName>
        <fullName evidence="1">Uncharacterized protein conserved in bacteria</fullName>
    </submittedName>
</protein>
<dbReference type="InterPro" id="IPR011990">
    <property type="entry name" value="TPR-like_helical_dom_sf"/>
</dbReference>
<dbReference type="Pfam" id="PF06041">
    <property type="entry name" value="DUF924"/>
    <property type="match status" value="1"/>
</dbReference>
<name>A0A3S4SDC4_9GAMM</name>
<dbReference type="Proteomes" id="UP000274100">
    <property type="component" value="Chromosome"/>
</dbReference>
<dbReference type="KEGG" id="mcun:NCTC10297_01614"/>
<organism evidence="1 2">
    <name type="scientific">Moraxella cuniculi</name>
    <dbReference type="NCBI Taxonomy" id="34061"/>
    <lineage>
        <taxon>Bacteria</taxon>
        <taxon>Pseudomonadati</taxon>
        <taxon>Pseudomonadota</taxon>
        <taxon>Gammaproteobacteria</taxon>
        <taxon>Moraxellales</taxon>
        <taxon>Moraxellaceae</taxon>
        <taxon>Moraxella</taxon>
    </lineage>
</organism>
<dbReference type="AlphaFoldDB" id="A0A3S4SDC4"/>
<sequence>MIATDAQAVLDFWFGATARSFWFAKSDEFDKLLTDKFLAILQSASLDECDTWRTTAQGRLAEIIVLDQFSRNIYRNTPNAFAADGMALALAQELIKQPDFAALTVAERNFALLPFMHSESKIVHEKAVPLFEKFSDSNTLDFELKHKAIIDTFGRYPHRNAILGRVSSPRELEFLSKPNSSF</sequence>
<dbReference type="EMBL" id="LR134343">
    <property type="protein sequence ID" value="VEG13646.1"/>
    <property type="molecule type" value="Genomic_DNA"/>
</dbReference>
<dbReference type="SUPFAM" id="SSF48452">
    <property type="entry name" value="TPR-like"/>
    <property type="match status" value="1"/>
</dbReference>
<proteinExistence type="predicted"/>
<dbReference type="Gene3D" id="1.25.40.10">
    <property type="entry name" value="Tetratricopeptide repeat domain"/>
    <property type="match status" value="1"/>
</dbReference>
<evidence type="ECO:0000313" key="1">
    <source>
        <dbReference type="EMBL" id="VEG13646.1"/>
    </source>
</evidence>
<reference evidence="1 2" key="1">
    <citation type="submission" date="2018-12" db="EMBL/GenBank/DDBJ databases">
        <authorList>
            <consortium name="Pathogen Informatics"/>
        </authorList>
    </citation>
    <scope>NUCLEOTIDE SEQUENCE [LARGE SCALE GENOMIC DNA]</scope>
    <source>
        <strain evidence="1 2">NCTC10297</strain>
    </source>
</reference>
<dbReference type="InterPro" id="IPR010323">
    <property type="entry name" value="DUF924"/>
</dbReference>
<accession>A0A3S4SDC4</accession>